<dbReference type="EMBL" id="LWQS01000021">
    <property type="protein sequence ID" value="OAN49080.1"/>
    <property type="molecule type" value="Genomic_DNA"/>
</dbReference>
<proteinExistence type="predicted"/>
<dbReference type="Proteomes" id="UP000078287">
    <property type="component" value="Unassembled WGS sequence"/>
</dbReference>
<accession>A0A178MK71</accession>
<name>A0A178MK71_9CHLR</name>
<dbReference type="OrthoDB" id="8367156at2"/>
<gene>
    <name evidence="1" type="ORF">A6A03_07205</name>
</gene>
<protein>
    <submittedName>
        <fullName evidence="1">Uncharacterized protein</fullName>
    </submittedName>
</protein>
<organism evidence="1 2">
    <name type="scientific">Chloroflexus islandicus</name>
    <dbReference type="NCBI Taxonomy" id="1707952"/>
    <lineage>
        <taxon>Bacteria</taxon>
        <taxon>Bacillati</taxon>
        <taxon>Chloroflexota</taxon>
        <taxon>Chloroflexia</taxon>
        <taxon>Chloroflexales</taxon>
        <taxon>Chloroflexineae</taxon>
        <taxon>Chloroflexaceae</taxon>
        <taxon>Chloroflexus</taxon>
    </lineage>
</organism>
<dbReference type="RefSeq" id="WP_066782684.1">
    <property type="nucleotide sequence ID" value="NZ_LWQS01000021.1"/>
</dbReference>
<evidence type="ECO:0000313" key="2">
    <source>
        <dbReference type="Proteomes" id="UP000078287"/>
    </source>
</evidence>
<sequence>MANNPHNEFEIAPGVKNTDWQALKLSPQSDVGAWQEATTMFRKRMERFTKPARALMEHHDKDIRLYSGFAIIALDCLLIETLQ</sequence>
<dbReference type="AlphaFoldDB" id="A0A178MK71"/>
<evidence type="ECO:0000313" key="1">
    <source>
        <dbReference type="EMBL" id="OAN49080.1"/>
    </source>
</evidence>
<comment type="caution">
    <text evidence="1">The sequence shown here is derived from an EMBL/GenBank/DDBJ whole genome shotgun (WGS) entry which is preliminary data.</text>
</comment>
<keyword evidence="2" id="KW-1185">Reference proteome</keyword>
<reference evidence="1 2" key="1">
    <citation type="submission" date="2016-04" db="EMBL/GenBank/DDBJ databases">
        <title>Chloroflexus islandicus sp. nov., a thermophilic filamentous anoxygenic phototrophic bacterium from geyser Strokkur (Iceland).</title>
        <authorList>
            <person name="Gaisin V.A."/>
            <person name="Kalashnikov A.M."/>
            <person name="Sukhacheva M.V."/>
            <person name="Grouzdev D.S."/>
            <person name="Ivanov T.M."/>
            <person name="Kuznetsov B."/>
            <person name="Gorlenko V.M."/>
        </authorList>
    </citation>
    <scope>NUCLEOTIDE SEQUENCE [LARGE SCALE GENOMIC DNA]</scope>
    <source>
        <strain evidence="2">isl-2</strain>
    </source>
</reference>